<evidence type="ECO:0000313" key="2">
    <source>
        <dbReference type="EMBL" id="AKV04182.1"/>
    </source>
</evidence>
<dbReference type="EMBL" id="CP012333">
    <property type="protein sequence ID" value="AKV04182.1"/>
    <property type="molecule type" value="Genomic_DNA"/>
</dbReference>
<dbReference type="STRING" id="1391654.AKJ09_10845"/>
<dbReference type="OrthoDB" id="5379593at2"/>
<evidence type="ECO:0000256" key="1">
    <source>
        <dbReference type="SAM" id="SignalP"/>
    </source>
</evidence>
<accession>A0A0K1QET5</accession>
<proteinExistence type="predicted"/>
<gene>
    <name evidence="2" type="ORF">AKJ09_10845</name>
</gene>
<evidence type="ECO:0000313" key="3">
    <source>
        <dbReference type="Proteomes" id="UP000064967"/>
    </source>
</evidence>
<dbReference type="KEGG" id="llu:AKJ09_10845"/>
<keyword evidence="3" id="KW-1185">Reference proteome</keyword>
<dbReference type="AlphaFoldDB" id="A0A0K1QET5"/>
<dbReference type="RefSeq" id="WP_146654832.1">
    <property type="nucleotide sequence ID" value="NZ_CP012333.1"/>
</dbReference>
<feature type="signal peptide" evidence="1">
    <location>
        <begin position="1"/>
        <end position="26"/>
    </location>
</feature>
<name>A0A0K1QET5_9BACT</name>
<evidence type="ECO:0008006" key="4">
    <source>
        <dbReference type="Google" id="ProtNLM"/>
    </source>
</evidence>
<sequence length="424" mass="45650">MNTVLTNVLRHTKVAAVLSMSILAGAAGCSSSSDSSSTITNGVDPNKPSTYVLGSVVIDADGNRTTYVQAVPSLESGPFNNKNALELGGNGLVMAYGDSIYVGLAEQPTWVRYSVDVSGKLTETGRLSFLNYGVSYIDFGNTIVDGETAVSLLTGPKIAVIWNPTTMTITGEVSLNSLTRDGYDLEVWTTISHNGLVYIPGRWADWTAGKIFPGVSMTVLDPKAKTIVGTAEDDRCASGGRVVFGKDGYGYVLGDGRNYSIQMYANAAGTTAKPNCLLRMPPGQVSFDKDYFFTIPSLTGGREAISELDTAEQGSGVGFVKMFYQDKLPAGMQPNDFKFWDEVAHKYWRLELGNPPTAKEVEGAPFGSLGFTPVALEGKFYTGESQDKGKTTDVYEIDPETDKATIKFKTDGYFYGIFKVQTTN</sequence>
<protein>
    <recommendedName>
        <fullName evidence="4">Lipoprotein</fullName>
    </recommendedName>
</protein>
<dbReference type="Proteomes" id="UP000064967">
    <property type="component" value="Chromosome"/>
</dbReference>
<keyword evidence="1" id="KW-0732">Signal</keyword>
<reference evidence="2 3" key="1">
    <citation type="submission" date="2015-08" db="EMBL/GenBank/DDBJ databases">
        <authorList>
            <person name="Babu N.S."/>
            <person name="Beckwith C.J."/>
            <person name="Beseler K.G."/>
            <person name="Brison A."/>
            <person name="Carone J.V."/>
            <person name="Caskin T.P."/>
            <person name="Diamond M."/>
            <person name="Durham M.E."/>
            <person name="Foxe J.M."/>
            <person name="Go M."/>
            <person name="Henderson B.A."/>
            <person name="Jones I.B."/>
            <person name="McGettigan J.A."/>
            <person name="Micheletti S.J."/>
            <person name="Nasrallah M.E."/>
            <person name="Ortiz D."/>
            <person name="Piller C.R."/>
            <person name="Privatt S.R."/>
            <person name="Schneider S.L."/>
            <person name="Sharp S."/>
            <person name="Smith T.C."/>
            <person name="Stanton J.D."/>
            <person name="Ullery H.E."/>
            <person name="Wilson R.J."/>
            <person name="Serrano M.G."/>
            <person name="Buck G."/>
            <person name="Lee V."/>
            <person name="Wang Y."/>
            <person name="Carvalho R."/>
            <person name="Voegtly L."/>
            <person name="Shi R."/>
            <person name="Duckworth R."/>
            <person name="Johnson A."/>
            <person name="Loviza R."/>
            <person name="Walstead R."/>
            <person name="Shah Z."/>
            <person name="Kiflezghi M."/>
            <person name="Wade K."/>
            <person name="Ball S.L."/>
            <person name="Bradley K.W."/>
            <person name="Asai D.J."/>
            <person name="Bowman C.A."/>
            <person name="Russell D.A."/>
            <person name="Pope W.H."/>
            <person name="Jacobs-Sera D."/>
            <person name="Hendrix R.W."/>
            <person name="Hatfull G.F."/>
        </authorList>
    </citation>
    <scope>NUCLEOTIDE SEQUENCE [LARGE SCALE GENOMIC DNA]</scope>
    <source>
        <strain evidence="2 3">DSM 27648</strain>
    </source>
</reference>
<organism evidence="2 3">
    <name type="scientific">Labilithrix luteola</name>
    <dbReference type="NCBI Taxonomy" id="1391654"/>
    <lineage>
        <taxon>Bacteria</taxon>
        <taxon>Pseudomonadati</taxon>
        <taxon>Myxococcota</taxon>
        <taxon>Polyangia</taxon>
        <taxon>Polyangiales</taxon>
        <taxon>Labilitrichaceae</taxon>
        <taxon>Labilithrix</taxon>
    </lineage>
</organism>
<feature type="chain" id="PRO_5005467342" description="Lipoprotein" evidence="1">
    <location>
        <begin position="27"/>
        <end position="424"/>
    </location>
</feature>